<protein>
    <submittedName>
        <fullName evidence="6">Benzoate 4-monooxygenase cytochrome P450</fullName>
    </submittedName>
</protein>
<keyword evidence="3" id="KW-0479">Metal-binding</keyword>
<reference evidence="6" key="1">
    <citation type="submission" date="2021-05" db="EMBL/GenBank/DDBJ databases">
        <title>Comparative genomics of three Colletotrichum scovillei strains and genetic complementation revealed genes involved fungal growth and virulence on chili pepper.</title>
        <authorList>
            <person name="Hsieh D.-K."/>
            <person name="Chuang S.-C."/>
            <person name="Chen C.-Y."/>
            <person name="Chao Y.-T."/>
            <person name="Lu M.-Y.J."/>
            <person name="Lee M.-H."/>
            <person name="Shih M.-C."/>
        </authorList>
    </citation>
    <scope>NUCLEOTIDE SEQUENCE</scope>
    <source>
        <strain evidence="6">Coll-153</strain>
    </source>
</reference>
<dbReference type="GO" id="GO:0005506">
    <property type="term" value="F:iron ion binding"/>
    <property type="evidence" value="ECO:0007669"/>
    <property type="project" value="InterPro"/>
</dbReference>
<keyword evidence="7" id="KW-1185">Reference proteome</keyword>
<evidence type="ECO:0000256" key="5">
    <source>
        <dbReference type="ARBA" id="ARBA00023004"/>
    </source>
</evidence>
<evidence type="ECO:0000313" key="7">
    <source>
        <dbReference type="Proteomes" id="UP000699042"/>
    </source>
</evidence>
<dbReference type="CDD" id="cd11058">
    <property type="entry name" value="CYP60B-like"/>
    <property type="match status" value="1"/>
</dbReference>
<dbReference type="Pfam" id="PF13561">
    <property type="entry name" value="adh_short_C2"/>
    <property type="match status" value="1"/>
</dbReference>
<dbReference type="GO" id="GO:0004497">
    <property type="term" value="F:monooxygenase activity"/>
    <property type="evidence" value="ECO:0007669"/>
    <property type="project" value="InterPro"/>
</dbReference>
<evidence type="ECO:0000313" key="6">
    <source>
        <dbReference type="EMBL" id="KAG7059016.1"/>
    </source>
</evidence>
<evidence type="ECO:0000256" key="2">
    <source>
        <dbReference type="ARBA" id="ARBA00022617"/>
    </source>
</evidence>
<gene>
    <name evidence="6" type="ORF">JMJ77_006385</name>
</gene>
<dbReference type="PROSITE" id="PS00086">
    <property type="entry name" value="CYTOCHROME_P450"/>
    <property type="match status" value="1"/>
</dbReference>
<dbReference type="AlphaFoldDB" id="A0A9P7RIK6"/>
<proteinExistence type="predicted"/>
<organism evidence="6 7">
    <name type="scientific">Colletotrichum scovillei</name>
    <dbReference type="NCBI Taxonomy" id="1209932"/>
    <lineage>
        <taxon>Eukaryota</taxon>
        <taxon>Fungi</taxon>
        <taxon>Dikarya</taxon>
        <taxon>Ascomycota</taxon>
        <taxon>Pezizomycotina</taxon>
        <taxon>Sordariomycetes</taxon>
        <taxon>Hypocreomycetidae</taxon>
        <taxon>Glomerellales</taxon>
        <taxon>Glomerellaceae</taxon>
        <taxon>Colletotrichum</taxon>
        <taxon>Colletotrichum acutatum species complex</taxon>
    </lineage>
</organism>
<dbReference type="PANTHER" id="PTHR24305:SF161">
    <property type="entry name" value="P450, PUTATIVE (EUROFUNG)-RELATED"/>
    <property type="match status" value="1"/>
</dbReference>
<sequence length="714" mass="78804">SEMLLHNTMSIRTALVTGSANGIGRAIALRLAQDGFQIAINDLASQEVKLRELQYELELKGVRTAVLTADISNEDDVANLIRNTSDMLGGTDVMVANAGVILVKPILEISASEWDKVQAINVRGVFLCYKYAAQEMIKQGRGGKLIGACFISGYRPSQFAPAYSVSKWAVRGLTQAVAMDMAQHGITVNAYCPGMVRTDMWETIDTSLTTRMGLPKGAAFENGVATRIASKKPQTPEDVAGLVSFLAGEDSDQITGQSLIVDGGVALYSWNFMSGRQPYRQLELHEKYGPVVRVAPNELSFSSASSWQDIYGVRKGVDPFIKSEFYDGGNFAAEALSIVSERDPKKHAEMRRYLGTAFSDRSLKSQEPMVAECVDRLIEKIGMVDVGSQGTDMVMWFNLATFDIIGSLAFGKDFGGVDSGKEHFWVSIVTKSLRMGALADCFRRFPALAGIAQTVFSGLIDKLLKDSRTHQKYTMDLVQSRLASYSDREDFLTKMIEARNEAAISDAQIAAHSSDFVIAGSETTATTLSCMTYYLLKNPAILACLQDEVRSAFVSYEDITAATATPLKYLRAVAQEAMRVYPPLPFALPRVVPNGGCTVDGHFLPGGTTVSTSTFAASMSSSNFDEPWEFRPERWLVENPTDDLDASQPFSYGTRSCMGRSLGWMEIHTTMAKLVYRYDLELADESLDWHRDSRMHTLWEKPRLMVRLKPRVFQ</sequence>
<dbReference type="GO" id="GO:0016705">
    <property type="term" value="F:oxidoreductase activity, acting on paired donors, with incorporation or reduction of molecular oxygen"/>
    <property type="evidence" value="ECO:0007669"/>
    <property type="project" value="InterPro"/>
</dbReference>
<keyword evidence="4" id="KW-0521">NADP</keyword>
<dbReference type="Pfam" id="PF00067">
    <property type="entry name" value="p450"/>
    <property type="match status" value="1"/>
</dbReference>
<accession>A0A9P7RIK6</accession>
<dbReference type="InterPro" id="IPR017972">
    <property type="entry name" value="Cyt_P450_CS"/>
</dbReference>
<evidence type="ECO:0000256" key="3">
    <source>
        <dbReference type="ARBA" id="ARBA00022723"/>
    </source>
</evidence>
<evidence type="ECO:0000256" key="4">
    <source>
        <dbReference type="ARBA" id="ARBA00022857"/>
    </source>
</evidence>
<dbReference type="InterPro" id="IPR036291">
    <property type="entry name" value="NAD(P)-bd_dom_sf"/>
</dbReference>
<feature type="non-terminal residue" evidence="6">
    <location>
        <position position="1"/>
    </location>
</feature>
<dbReference type="PANTHER" id="PTHR24305">
    <property type="entry name" value="CYTOCHROME P450"/>
    <property type="match status" value="1"/>
</dbReference>
<keyword evidence="2" id="KW-0349">Heme</keyword>
<dbReference type="Gene3D" id="1.10.630.10">
    <property type="entry name" value="Cytochrome P450"/>
    <property type="match status" value="1"/>
</dbReference>
<keyword evidence="5" id="KW-0408">Iron</keyword>
<dbReference type="SUPFAM" id="SSF51735">
    <property type="entry name" value="NAD(P)-binding Rossmann-fold domains"/>
    <property type="match status" value="1"/>
</dbReference>
<name>A0A9P7RIK6_9PEZI</name>
<comment type="cofactor">
    <cofactor evidence="1">
        <name>heme</name>
        <dbReference type="ChEBI" id="CHEBI:30413"/>
    </cofactor>
</comment>
<dbReference type="Proteomes" id="UP000699042">
    <property type="component" value="Unassembled WGS sequence"/>
</dbReference>
<dbReference type="EMBL" id="JAESDN010000001">
    <property type="protein sequence ID" value="KAG7059016.1"/>
    <property type="molecule type" value="Genomic_DNA"/>
</dbReference>
<comment type="caution">
    <text evidence="6">The sequence shown here is derived from an EMBL/GenBank/DDBJ whole genome shotgun (WGS) entry which is preliminary data.</text>
</comment>
<dbReference type="SUPFAM" id="SSF48264">
    <property type="entry name" value="Cytochrome P450"/>
    <property type="match status" value="1"/>
</dbReference>
<dbReference type="InterPro" id="IPR050121">
    <property type="entry name" value="Cytochrome_P450_monoxygenase"/>
</dbReference>
<dbReference type="FunFam" id="3.40.50.720:FF:000084">
    <property type="entry name" value="Short-chain dehydrogenase reductase"/>
    <property type="match status" value="1"/>
</dbReference>
<dbReference type="PRINTS" id="PR00081">
    <property type="entry name" value="GDHRDH"/>
</dbReference>
<dbReference type="PRINTS" id="PR00080">
    <property type="entry name" value="SDRFAMILY"/>
</dbReference>
<dbReference type="InterPro" id="IPR036396">
    <property type="entry name" value="Cyt_P450_sf"/>
</dbReference>
<dbReference type="InterPro" id="IPR002347">
    <property type="entry name" value="SDR_fam"/>
</dbReference>
<evidence type="ECO:0000256" key="1">
    <source>
        <dbReference type="ARBA" id="ARBA00001971"/>
    </source>
</evidence>
<dbReference type="InterPro" id="IPR001128">
    <property type="entry name" value="Cyt_P450"/>
</dbReference>
<dbReference type="Gene3D" id="3.40.50.720">
    <property type="entry name" value="NAD(P)-binding Rossmann-like Domain"/>
    <property type="match status" value="1"/>
</dbReference>
<dbReference type="GO" id="GO:0020037">
    <property type="term" value="F:heme binding"/>
    <property type="evidence" value="ECO:0007669"/>
    <property type="project" value="InterPro"/>
</dbReference>